<proteinExistence type="predicted"/>
<name>A0A6B9XXT5_PICSI</name>
<gene>
    <name evidence="1" type="primary">orf06925</name>
    <name evidence="1" type="ORF">Q903MT_gene6871</name>
</gene>
<geneLocation type="mitochondrion" evidence="1"/>
<organism evidence="1">
    <name type="scientific">Picea sitchensis</name>
    <name type="common">Sitka spruce</name>
    <name type="synonym">Pinus sitchensis</name>
    <dbReference type="NCBI Taxonomy" id="3332"/>
    <lineage>
        <taxon>Eukaryota</taxon>
        <taxon>Viridiplantae</taxon>
        <taxon>Streptophyta</taxon>
        <taxon>Embryophyta</taxon>
        <taxon>Tracheophyta</taxon>
        <taxon>Spermatophyta</taxon>
        <taxon>Pinopsida</taxon>
        <taxon>Pinidae</taxon>
        <taxon>Conifers I</taxon>
        <taxon>Pinales</taxon>
        <taxon>Pinaceae</taxon>
        <taxon>Picea</taxon>
    </lineage>
</organism>
<evidence type="ECO:0000313" key="1">
    <source>
        <dbReference type="EMBL" id="QHR92823.1"/>
    </source>
</evidence>
<protein>
    <submittedName>
        <fullName evidence="1">Uncharacterized protein</fullName>
    </submittedName>
</protein>
<sequence>MVISDIPFSLLSLQRNNPTVQCEPLIYHGGVYLVHWWPIILSLFPPSPMSLDRRSDLNGANLSHPF</sequence>
<reference evidence="1" key="1">
    <citation type="submission" date="2019-03" db="EMBL/GenBank/DDBJ databases">
        <title>Largest Complete Mitochondrial Genome of a Gymnosperm, Sitka Spruce (Picea sitchensis), Indicates Complex Physical Structure.</title>
        <authorList>
            <person name="Jackman S.D."/>
            <person name="Coombe L."/>
            <person name="Warren R."/>
            <person name="Kirk H."/>
            <person name="Trinh E."/>
            <person name="McLeod T."/>
            <person name="Pleasance S."/>
            <person name="Pandoh P."/>
            <person name="Zhao Y."/>
            <person name="Coope R."/>
            <person name="Bousquet J."/>
            <person name="Bohlmann J.C."/>
            <person name="Jones S.J.M."/>
            <person name="Birol I."/>
        </authorList>
    </citation>
    <scope>NUCLEOTIDE SEQUENCE</scope>
    <source>
        <strain evidence="1">Q903</strain>
    </source>
</reference>
<keyword evidence="1" id="KW-0496">Mitochondrion</keyword>
<dbReference type="AlphaFoldDB" id="A0A6B9XXT5"/>
<accession>A0A6B9XXT5</accession>
<dbReference type="EMBL" id="MK697706">
    <property type="protein sequence ID" value="QHR92823.1"/>
    <property type="molecule type" value="Genomic_DNA"/>
</dbReference>